<comment type="catalytic activity">
    <reaction evidence="9 10">
        <text>dTMP + ATP = dTDP + ADP</text>
        <dbReference type="Rhea" id="RHEA:13517"/>
        <dbReference type="ChEBI" id="CHEBI:30616"/>
        <dbReference type="ChEBI" id="CHEBI:58369"/>
        <dbReference type="ChEBI" id="CHEBI:63528"/>
        <dbReference type="ChEBI" id="CHEBI:456216"/>
        <dbReference type="EC" id="2.7.4.9"/>
    </reaction>
</comment>
<comment type="function">
    <text evidence="10">Phosphorylation of dTMP to form dTDP in both de novo and salvage pathways of dTTP synthesis.</text>
</comment>
<sequence>MKKGLFITFEGNDGSGKSTISNMLYESLKKAGYPVILTREPGGDRIAEAIRNLILDPNNTDMDARCEALLYAASRRQHLISKVVPAIEAGKIVLCDRFIDSSLAYQGVGRAIGFDAVYQINQFAIDEHMPDRTLFLKLSPEEGLKRIQDRSFKDRLDQESQAFHDRVAEGYQQVLRQFPKRIHIIDASQSIEQVFQDCYEEIMALVKEHENGNS</sequence>
<dbReference type="PROSITE" id="PS01331">
    <property type="entry name" value="THYMIDYLATE_KINASE"/>
    <property type="match status" value="1"/>
</dbReference>
<dbReference type="EC" id="2.7.4.9" evidence="2 10"/>
<comment type="similarity">
    <text evidence="1 10">Belongs to the thymidylate kinase family.</text>
</comment>
<feature type="binding site" evidence="10">
    <location>
        <begin position="11"/>
        <end position="18"/>
    </location>
    <ligand>
        <name>ATP</name>
        <dbReference type="ChEBI" id="CHEBI:30616"/>
    </ligand>
</feature>
<evidence type="ECO:0000259" key="11">
    <source>
        <dbReference type="Pfam" id="PF02223"/>
    </source>
</evidence>
<evidence type="ECO:0000256" key="9">
    <source>
        <dbReference type="ARBA" id="ARBA00048743"/>
    </source>
</evidence>
<dbReference type="Proteomes" id="UP001524435">
    <property type="component" value="Unassembled WGS sequence"/>
</dbReference>
<dbReference type="PANTHER" id="PTHR10344">
    <property type="entry name" value="THYMIDYLATE KINASE"/>
    <property type="match status" value="1"/>
</dbReference>
<keyword evidence="4 10" id="KW-0808">Transferase</keyword>
<accession>A0ABT1SNA1</accession>
<name>A0ABT1SNA1_9FIRM</name>
<keyword evidence="13" id="KW-1185">Reference proteome</keyword>
<evidence type="ECO:0000256" key="4">
    <source>
        <dbReference type="ARBA" id="ARBA00022679"/>
    </source>
</evidence>
<dbReference type="Pfam" id="PF02223">
    <property type="entry name" value="Thymidylate_kin"/>
    <property type="match status" value="1"/>
</dbReference>
<evidence type="ECO:0000313" key="13">
    <source>
        <dbReference type="Proteomes" id="UP001524435"/>
    </source>
</evidence>
<organism evidence="12 13">
    <name type="scientific">Massilicoli timonensis</name>
    <dbReference type="NCBI Taxonomy" id="2015901"/>
    <lineage>
        <taxon>Bacteria</taxon>
        <taxon>Bacillati</taxon>
        <taxon>Bacillota</taxon>
        <taxon>Erysipelotrichia</taxon>
        <taxon>Erysipelotrichales</taxon>
        <taxon>Erysipelotrichaceae</taxon>
        <taxon>Massilicoli</taxon>
    </lineage>
</organism>
<dbReference type="GO" id="GO:0004798">
    <property type="term" value="F:dTMP kinase activity"/>
    <property type="evidence" value="ECO:0007669"/>
    <property type="project" value="UniProtKB-EC"/>
</dbReference>
<reference evidence="12 13" key="1">
    <citation type="submission" date="2022-06" db="EMBL/GenBank/DDBJ databases">
        <title>Isolation of gut microbiota from human fecal samples.</title>
        <authorList>
            <person name="Pamer E.G."/>
            <person name="Barat B."/>
            <person name="Waligurski E."/>
            <person name="Medina S."/>
            <person name="Paddock L."/>
            <person name="Mostad J."/>
        </authorList>
    </citation>
    <scope>NUCLEOTIDE SEQUENCE [LARGE SCALE GENOMIC DNA]</scope>
    <source>
        <strain evidence="12 13">DFI.6.1</strain>
    </source>
</reference>
<dbReference type="NCBIfam" id="TIGR00041">
    <property type="entry name" value="DTMP_kinase"/>
    <property type="match status" value="1"/>
</dbReference>
<proteinExistence type="inferred from homology"/>
<dbReference type="PANTHER" id="PTHR10344:SF4">
    <property type="entry name" value="UMP-CMP KINASE 2, MITOCHONDRIAL"/>
    <property type="match status" value="1"/>
</dbReference>
<evidence type="ECO:0000256" key="5">
    <source>
        <dbReference type="ARBA" id="ARBA00022727"/>
    </source>
</evidence>
<evidence type="ECO:0000256" key="6">
    <source>
        <dbReference type="ARBA" id="ARBA00022741"/>
    </source>
</evidence>
<dbReference type="EMBL" id="JANGCH010000010">
    <property type="protein sequence ID" value="MCQ5122170.1"/>
    <property type="molecule type" value="Genomic_DNA"/>
</dbReference>
<dbReference type="InterPro" id="IPR027417">
    <property type="entry name" value="P-loop_NTPase"/>
</dbReference>
<evidence type="ECO:0000313" key="12">
    <source>
        <dbReference type="EMBL" id="MCQ5122170.1"/>
    </source>
</evidence>
<evidence type="ECO:0000256" key="7">
    <source>
        <dbReference type="ARBA" id="ARBA00022777"/>
    </source>
</evidence>
<dbReference type="SUPFAM" id="SSF52540">
    <property type="entry name" value="P-loop containing nucleoside triphosphate hydrolases"/>
    <property type="match status" value="1"/>
</dbReference>
<dbReference type="InterPro" id="IPR018095">
    <property type="entry name" value="Thymidylate_kin_CS"/>
</dbReference>
<evidence type="ECO:0000256" key="2">
    <source>
        <dbReference type="ARBA" id="ARBA00012980"/>
    </source>
</evidence>
<dbReference type="CDD" id="cd01672">
    <property type="entry name" value="TMPK"/>
    <property type="match status" value="1"/>
</dbReference>
<evidence type="ECO:0000256" key="8">
    <source>
        <dbReference type="ARBA" id="ARBA00022840"/>
    </source>
</evidence>
<evidence type="ECO:0000256" key="10">
    <source>
        <dbReference type="HAMAP-Rule" id="MF_00165"/>
    </source>
</evidence>
<dbReference type="Gene3D" id="3.40.50.300">
    <property type="entry name" value="P-loop containing nucleotide triphosphate hydrolases"/>
    <property type="match status" value="1"/>
</dbReference>
<comment type="caution">
    <text evidence="12">The sequence shown here is derived from an EMBL/GenBank/DDBJ whole genome shotgun (WGS) entry which is preliminary data.</text>
</comment>
<dbReference type="InterPro" id="IPR039430">
    <property type="entry name" value="Thymidylate_kin-like_dom"/>
</dbReference>
<gene>
    <name evidence="10 12" type="primary">tmk</name>
    <name evidence="12" type="ORF">NE663_07855</name>
</gene>
<dbReference type="InterPro" id="IPR018094">
    <property type="entry name" value="Thymidylate_kinase"/>
</dbReference>
<evidence type="ECO:0000256" key="3">
    <source>
        <dbReference type="ARBA" id="ARBA00017144"/>
    </source>
</evidence>
<dbReference type="RefSeq" id="WP_178200337.1">
    <property type="nucleotide sequence ID" value="NZ_DBEZTG010000262.1"/>
</dbReference>
<protein>
    <recommendedName>
        <fullName evidence="3 10">Thymidylate kinase</fullName>
        <ecNumber evidence="2 10">2.7.4.9</ecNumber>
    </recommendedName>
    <alternativeName>
        <fullName evidence="10">dTMP kinase</fullName>
    </alternativeName>
</protein>
<keyword evidence="6 10" id="KW-0547">Nucleotide-binding</keyword>
<keyword evidence="7 10" id="KW-0418">Kinase</keyword>
<keyword evidence="8 10" id="KW-0067">ATP-binding</keyword>
<dbReference type="HAMAP" id="MF_00165">
    <property type="entry name" value="Thymidylate_kinase"/>
    <property type="match status" value="1"/>
</dbReference>
<evidence type="ECO:0000256" key="1">
    <source>
        <dbReference type="ARBA" id="ARBA00009776"/>
    </source>
</evidence>
<keyword evidence="5 10" id="KW-0545">Nucleotide biosynthesis</keyword>
<feature type="domain" description="Thymidylate kinase-like" evidence="11">
    <location>
        <begin position="9"/>
        <end position="197"/>
    </location>
</feature>